<dbReference type="GO" id="GO:0003677">
    <property type="term" value="F:DNA binding"/>
    <property type="evidence" value="ECO:0007669"/>
    <property type="project" value="UniProtKB-KW"/>
</dbReference>
<evidence type="ECO:0000256" key="1">
    <source>
        <dbReference type="ARBA" id="ARBA00009437"/>
    </source>
</evidence>
<dbReference type="Pfam" id="PF00126">
    <property type="entry name" value="HTH_1"/>
    <property type="match status" value="1"/>
</dbReference>
<reference evidence="6 7" key="1">
    <citation type="submission" date="2014-09" db="EMBL/GenBank/DDBJ databases">
        <title>Genome sequence of Sinomonas sp. MUSC 117.</title>
        <authorList>
            <person name="Lee L.-H."/>
        </authorList>
    </citation>
    <scope>NUCLEOTIDE SEQUENCE [LARGE SCALE GENOMIC DNA]</scope>
    <source>
        <strain evidence="6 7">MUSC 117</strain>
    </source>
</reference>
<dbReference type="InterPro" id="IPR036390">
    <property type="entry name" value="WH_DNA-bd_sf"/>
</dbReference>
<dbReference type="Pfam" id="PF03466">
    <property type="entry name" value="LysR_substrate"/>
    <property type="match status" value="1"/>
</dbReference>
<dbReference type="PANTHER" id="PTHR30346:SF29">
    <property type="entry name" value="LYSR SUBSTRATE-BINDING"/>
    <property type="match status" value="1"/>
</dbReference>
<dbReference type="Gene3D" id="3.40.190.10">
    <property type="entry name" value="Periplasmic binding protein-like II"/>
    <property type="match status" value="2"/>
</dbReference>
<evidence type="ECO:0000313" key="6">
    <source>
        <dbReference type="EMBL" id="KHL04059.1"/>
    </source>
</evidence>
<proteinExistence type="inferred from homology"/>
<comment type="caution">
    <text evidence="6">The sequence shown here is derived from an EMBL/GenBank/DDBJ whole genome shotgun (WGS) entry which is preliminary data.</text>
</comment>
<accession>A0A0B2AQ19</accession>
<dbReference type="Proteomes" id="UP000030982">
    <property type="component" value="Unassembled WGS sequence"/>
</dbReference>
<keyword evidence="4" id="KW-0804">Transcription</keyword>
<dbReference type="STRING" id="1338436.LK10_07435"/>
<dbReference type="SUPFAM" id="SSF53850">
    <property type="entry name" value="Periplasmic binding protein-like II"/>
    <property type="match status" value="1"/>
</dbReference>
<sequence>MAERVSMEALRYAQAVAGTGSFSAAARTCGVTQPALSNGIAKLEERLGARMFERSPRGVRQTPFGQQLLPLIEQATAALDRITAEAGRLNGHGTESIRIGVSPLINPRLVAAAYNAVCAGGTSDLRPRDLVLREANMQELQDALIAGELDIILVPSVVPLPRFAHRIVDSEPVVVVGSHRSGTAPVQVADVASNPIILVPDACGLTTFTRDLFDSHELPVNTYPGEASSYRVLEQWADLGLGTALLPQSKLTVQSTVHRELIDDDHAVEIFYEAVWDPGSPLASGLAELAEQLAAIGA</sequence>
<dbReference type="GO" id="GO:0003700">
    <property type="term" value="F:DNA-binding transcription factor activity"/>
    <property type="evidence" value="ECO:0007669"/>
    <property type="project" value="InterPro"/>
</dbReference>
<dbReference type="InterPro" id="IPR005119">
    <property type="entry name" value="LysR_subst-bd"/>
</dbReference>
<dbReference type="AlphaFoldDB" id="A0A0B2AQ19"/>
<evidence type="ECO:0000256" key="3">
    <source>
        <dbReference type="ARBA" id="ARBA00023125"/>
    </source>
</evidence>
<dbReference type="PROSITE" id="PS50931">
    <property type="entry name" value="HTH_LYSR"/>
    <property type="match status" value="1"/>
</dbReference>
<dbReference type="EMBL" id="JTDL01000087">
    <property type="protein sequence ID" value="KHL04059.1"/>
    <property type="molecule type" value="Genomic_DNA"/>
</dbReference>
<comment type="similarity">
    <text evidence="1">Belongs to the LysR transcriptional regulatory family.</text>
</comment>
<evidence type="ECO:0000256" key="4">
    <source>
        <dbReference type="ARBA" id="ARBA00023163"/>
    </source>
</evidence>
<dbReference type="PANTHER" id="PTHR30346">
    <property type="entry name" value="TRANSCRIPTIONAL DUAL REGULATOR HCAR-RELATED"/>
    <property type="match status" value="1"/>
</dbReference>
<protein>
    <submittedName>
        <fullName evidence="6">LysR family transcriptional regulator</fullName>
    </submittedName>
</protein>
<keyword evidence="2" id="KW-0805">Transcription regulation</keyword>
<dbReference type="PRINTS" id="PR00039">
    <property type="entry name" value="HTHLYSR"/>
</dbReference>
<dbReference type="Gene3D" id="1.10.10.10">
    <property type="entry name" value="Winged helix-like DNA-binding domain superfamily/Winged helix DNA-binding domain"/>
    <property type="match status" value="1"/>
</dbReference>
<gene>
    <name evidence="6" type="ORF">LK10_07435</name>
</gene>
<dbReference type="RefSeq" id="WP_043121756.1">
    <property type="nucleotide sequence ID" value="NZ_JTDL01000087.1"/>
</dbReference>
<keyword evidence="3" id="KW-0238">DNA-binding</keyword>
<dbReference type="InterPro" id="IPR036388">
    <property type="entry name" value="WH-like_DNA-bd_sf"/>
</dbReference>
<keyword evidence="7" id="KW-1185">Reference proteome</keyword>
<dbReference type="GO" id="GO:0032993">
    <property type="term" value="C:protein-DNA complex"/>
    <property type="evidence" value="ECO:0007669"/>
    <property type="project" value="TreeGrafter"/>
</dbReference>
<name>A0A0B2AQ19_9MICC</name>
<organism evidence="6 7">
    <name type="scientific">Sinomonas humi</name>
    <dbReference type="NCBI Taxonomy" id="1338436"/>
    <lineage>
        <taxon>Bacteria</taxon>
        <taxon>Bacillati</taxon>
        <taxon>Actinomycetota</taxon>
        <taxon>Actinomycetes</taxon>
        <taxon>Micrococcales</taxon>
        <taxon>Micrococcaceae</taxon>
        <taxon>Sinomonas</taxon>
    </lineage>
</organism>
<dbReference type="SUPFAM" id="SSF46785">
    <property type="entry name" value="Winged helix' DNA-binding domain"/>
    <property type="match status" value="1"/>
</dbReference>
<dbReference type="OrthoDB" id="8717159at2"/>
<dbReference type="InterPro" id="IPR000847">
    <property type="entry name" value="LysR_HTH_N"/>
</dbReference>
<evidence type="ECO:0000313" key="7">
    <source>
        <dbReference type="Proteomes" id="UP000030982"/>
    </source>
</evidence>
<dbReference type="CDD" id="cd05466">
    <property type="entry name" value="PBP2_LTTR_substrate"/>
    <property type="match status" value="1"/>
</dbReference>
<feature type="domain" description="HTH lysR-type" evidence="5">
    <location>
        <begin position="5"/>
        <end position="62"/>
    </location>
</feature>
<evidence type="ECO:0000259" key="5">
    <source>
        <dbReference type="PROSITE" id="PS50931"/>
    </source>
</evidence>
<dbReference type="FunFam" id="1.10.10.10:FF:000001">
    <property type="entry name" value="LysR family transcriptional regulator"/>
    <property type="match status" value="1"/>
</dbReference>
<evidence type="ECO:0000256" key="2">
    <source>
        <dbReference type="ARBA" id="ARBA00023015"/>
    </source>
</evidence>